<dbReference type="GeneID" id="19206973"/>
<gene>
    <name evidence="11" type="ORF">CONPUDRAFT_44089</name>
</gene>
<dbReference type="OMA" id="MKWTHIA"/>
<organism evidence="11 12">
    <name type="scientific">Coniophora puteana (strain RWD-64-598)</name>
    <name type="common">Brown rot fungus</name>
    <dbReference type="NCBI Taxonomy" id="741705"/>
    <lineage>
        <taxon>Eukaryota</taxon>
        <taxon>Fungi</taxon>
        <taxon>Dikarya</taxon>
        <taxon>Basidiomycota</taxon>
        <taxon>Agaricomycotina</taxon>
        <taxon>Agaricomycetes</taxon>
        <taxon>Agaricomycetidae</taxon>
        <taxon>Boletales</taxon>
        <taxon>Coniophorineae</taxon>
        <taxon>Coniophoraceae</taxon>
        <taxon>Coniophora</taxon>
    </lineage>
</organism>
<dbReference type="Proteomes" id="UP000053558">
    <property type="component" value="Unassembled WGS sequence"/>
</dbReference>
<feature type="compositionally biased region" description="Polar residues" evidence="8">
    <location>
        <begin position="36"/>
        <end position="52"/>
    </location>
</feature>
<keyword evidence="12" id="KW-1185">Reference proteome</keyword>
<evidence type="ECO:0000313" key="12">
    <source>
        <dbReference type="Proteomes" id="UP000053558"/>
    </source>
</evidence>
<dbReference type="EMBL" id="JH711573">
    <property type="protein sequence ID" value="EIW86561.1"/>
    <property type="molecule type" value="Genomic_DNA"/>
</dbReference>
<feature type="domain" description="Amino acid transporter transmembrane" evidence="10">
    <location>
        <begin position="84"/>
        <end position="485"/>
    </location>
</feature>
<feature type="transmembrane region" description="Helical" evidence="9">
    <location>
        <begin position="464"/>
        <end position="485"/>
    </location>
</feature>
<evidence type="ECO:0000313" key="11">
    <source>
        <dbReference type="EMBL" id="EIW86561.1"/>
    </source>
</evidence>
<keyword evidence="4 9" id="KW-0812">Transmembrane</keyword>
<evidence type="ECO:0000259" key="10">
    <source>
        <dbReference type="Pfam" id="PF01490"/>
    </source>
</evidence>
<feature type="transmembrane region" description="Helical" evidence="9">
    <location>
        <begin position="304"/>
        <end position="324"/>
    </location>
</feature>
<dbReference type="Pfam" id="PF01490">
    <property type="entry name" value="Aa_trans"/>
    <property type="match status" value="1"/>
</dbReference>
<evidence type="ECO:0000256" key="5">
    <source>
        <dbReference type="ARBA" id="ARBA00022970"/>
    </source>
</evidence>
<keyword evidence="6 9" id="KW-1133">Transmembrane helix</keyword>
<feature type="transmembrane region" description="Helical" evidence="9">
    <location>
        <begin position="121"/>
        <end position="141"/>
    </location>
</feature>
<dbReference type="InterPro" id="IPR013057">
    <property type="entry name" value="AA_transpt_TM"/>
</dbReference>
<name>A0A5M3N6S7_CONPW</name>
<dbReference type="RefSeq" id="XP_007762422.1">
    <property type="nucleotide sequence ID" value="XM_007764232.1"/>
</dbReference>
<keyword evidence="5" id="KW-0029">Amino-acid transport</keyword>
<comment type="caution">
    <text evidence="11">The sequence shown here is derived from an EMBL/GenBank/DDBJ whole genome shotgun (WGS) entry which is preliminary data.</text>
</comment>
<evidence type="ECO:0000256" key="7">
    <source>
        <dbReference type="ARBA" id="ARBA00023136"/>
    </source>
</evidence>
<evidence type="ECO:0000256" key="3">
    <source>
        <dbReference type="ARBA" id="ARBA00022448"/>
    </source>
</evidence>
<dbReference type="OrthoDB" id="655540at2759"/>
<accession>A0A5M3N6S7</accession>
<sequence length="488" mass="52332">MDAFHARPYRPDDHPHSQANEETPLLCKPVSFIVPNPSSRANLPDSPSQPSCSAEEATVPRRPRPSFSNNSIKLAPNLPNVEGRSTYGQTLFNCIAILLGIGMLSEPLAFAYAGWIGGTALIVFFGYITCYTAKILAHVILDDPRLRSYADVGKKAFGPRSTLLTSFLFCLEVFSVGVVLVTLAADSLHSVVPTYSANTYKMCSLIVLLPTVFVPLSVLSYTSVLGIVSTILVVAVLFIDGLSKTEGPGSLWDPAETSIGVGGLTELGMAFGLFMAGFSGHAAMPSLARDMIDPSQFDHMIDRAYIIAVIVYAVIGWAGYVMFGTNVSDEVSGDLLATPGYNPVLNKVMLWMLVISPLTKYALATRPLNVILEVMLGLEGNTHGPAEDSNHEPKPAIRSKARMGLKRVLVIVERGVIPFLSVAVSILIPEFSSMMAFLGSFSAFVICVIGPISAKSSLAGHWTFFDASILVIAVIMAAWGTYAAFLTA</sequence>
<evidence type="ECO:0000256" key="2">
    <source>
        <dbReference type="ARBA" id="ARBA00008066"/>
    </source>
</evidence>
<feature type="region of interest" description="Disordered" evidence="8">
    <location>
        <begin position="1"/>
        <end position="21"/>
    </location>
</feature>
<evidence type="ECO:0000256" key="6">
    <source>
        <dbReference type="ARBA" id="ARBA00022989"/>
    </source>
</evidence>
<evidence type="ECO:0000256" key="1">
    <source>
        <dbReference type="ARBA" id="ARBA00004141"/>
    </source>
</evidence>
<comment type="similarity">
    <text evidence="2">Belongs to the amino acid/polyamine transporter 2 family.</text>
</comment>
<keyword evidence="7 9" id="KW-0472">Membrane</keyword>
<dbReference type="PANTHER" id="PTHR22950">
    <property type="entry name" value="AMINO ACID TRANSPORTER"/>
    <property type="match status" value="1"/>
</dbReference>
<proteinExistence type="inferred from homology"/>
<comment type="subcellular location">
    <subcellularLocation>
        <location evidence="1">Membrane</location>
        <topology evidence="1">Multi-pass membrane protein</topology>
    </subcellularLocation>
</comment>
<dbReference type="GO" id="GO:0015179">
    <property type="term" value="F:L-amino acid transmembrane transporter activity"/>
    <property type="evidence" value="ECO:0007669"/>
    <property type="project" value="TreeGrafter"/>
</dbReference>
<keyword evidence="3" id="KW-0813">Transport</keyword>
<protein>
    <recommendedName>
        <fullName evidence="10">Amino acid transporter transmembrane domain-containing protein</fullName>
    </recommendedName>
</protein>
<dbReference type="KEGG" id="cput:CONPUDRAFT_44089"/>
<dbReference type="AlphaFoldDB" id="A0A5M3N6S7"/>
<feature type="transmembrane region" description="Helical" evidence="9">
    <location>
        <begin position="91"/>
        <end position="115"/>
    </location>
</feature>
<feature type="transmembrane region" description="Helical" evidence="9">
    <location>
        <begin position="221"/>
        <end position="239"/>
    </location>
</feature>
<feature type="transmembrane region" description="Helical" evidence="9">
    <location>
        <begin position="162"/>
        <end position="185"/>
    </location>
</feature>
<feature type="transmembrane region" description="Helical" evidence="9">
    <location>
        <begin position="408"/>
        <end position="428"/>
    </location>
</feature>
<feature type="transmembrane region" description="Helical" evidence="9">
    <location>
        <begin position="197"/>
        <end position="214"/>
    </location>
</feature>
<feature type="transmembrane region" description="Helical" evidence="9">
    <location>
        <begin position="434"/>
        <end position="452"/>
    </location>
</feature>
<dbReference type="PANTHER" id="PTHR22950:SF692">
    <property type="entry name" value="TRANSMEMBRANE AMINO ACID TRANSPORTER FAMILY PROTEIN"/>
    <property type="match status" value="1"/>
</dbReference>
<feature type="transmembrane region" description="Helical" evidence="9">
    <location>
        <begin position="259"/>
        <end position="283"/>
    </location>
</feature>
<dbReference type="GO" id="GO:0005774">
    <property type="term" value="C:vacuolar membrane"/>
    <property type="evidence" value="ECO:0007669"/>
    <property type="project" value="TreeGrafter"/>
</dbReference>
<evidence type="ECO:0000256" key="4">
    <source>
        <dbReference type="ARBA" id="ARBA00022692"/>
    </source>
</evidence>
<evidence type="ECO:0000256" key="8">
    <source>
        <dbReference type="SAM" id="MobiDB-lite"/>
    </source>
</evidence>
<reference evidence="12" key="1">
    <citation type="journal article" date="2012" name="Science">
        <title>The Paleozoic origin of enzymatic lignin decomposition reconstructed from 31 fungal genomes.</title>
        <authorList>
            <person name="Floudas D."/>
            <person name="Binder M."/>
            <person name="Riley R."/>
            <person name="Barry K."/>
            <person name="Blanchette R.A."/>
            <person name="Henrissat B."/>
            <person name="Martinez A.T."/>
            <person name="Otillar R."/>
            <person name="Spatafora J.W."/>
            <person name="Yadav J.S."/>
            <person name="Aerts A."/>
            <person name="Benoit I."/>
            <person name="Boyd A."/>
            <person name="Carlson A."/>
            <person name="Copeland A."/>
            <person name="Coutinho P.M."/>
            <person name="de Vries R.P."/>
            <person name="Ferreira P."/>
            <person name="Findley K."/>
            <person name="Foster B."/>
            <person name="Gaskell J."/>
            <person name="Glotzer D."/>
            <person name="Gorecki P."/>
            <person name="Heitman J."/>
            <person name="Hesse C."/>
            <person name="Hori C."/>
            <person name="Igarashi K."/>
            <person name="Jurgens J.A."/>
            <person name="Kallen N."/>
            <person name="Kersten P."/>
            <person name="Kohler A."/>
            <person name="Kuees U."/>
            <person name="Kumar T.K.A."/>
            <person name="Kuo A."/>
            <person name="LaButti K."/>
            <person name="Larrondo L.F."/>
            <person name="Lindquist E."/>
            <person name="Ling A."/>
            <person name="Lombard V."/>
            <person name="Lucas S."/>
            <person name="Lundell T."/>
            <person name="Martin R."/>
            <person name="McLaughlin D.J."/>
            <person name="Morgenstern I."/>
            <person name="Morin E."/>
            <person name="Murat C."/>
            <person name="Nagy L.G."/>
            <person name="Nolan M."/>
            <person name="Ohm R.A."/>
            <person name="Patyshakuliyeva A."/>
            <person name="Rokas A."/>
            <person name="Ruiz-Duenas F.J."/>
            <person name="Sabat G."/>
            <person name="Salamov A."/>
            <person name="Samejima M."/>
            <person name="Schmutz J."/>
            <person name="Slot J.C."/>
            <person name="St John F."/>
            <person name="Stenlid J."/>
            <person name="Sun H."/>
            <person name="Sun S."/>
            <person name="Syed K."/>
            <person name="Tsang A."/>
            <person name="Wiebenga A."/>
            <person name="Young D."/>
            <person name="Pisabarro A."/>
            <person name="Eastwood D.C."/>
            <person name="Martin F."/>
            <person name="Cullen D."/>
            <person name="Grigoriev I.V."/>
            <person name="Hibbett D.S."/>
        </authorList>
    </citation>
    <scope>NUCLEOTIDE SEQUENCE [LARGE SCALE GENOMIC DNA]</scope>
    <source>
        <strain evidence="12">RWD-64-598 SS2</strain>
    </source>
</reference>
<evidence type="ECO:0000256" key="9">
    <source>
        <dbReference type="SAM" id="Phobius"/>
    </source>
</evidence>
<feature type="region of interest" description="Disordered" evidence="8">
    <location>
        <begin position="36"/>
        <end position="71"/>
    </location>
</feature>